<organism evidence="2 3">
    <name type="scientific">Nephila pilipes</name>
    <name type="common">Giant wood spider</name>
    <name type="synonym">Nephila maculata</name>
    <dbReference type="NCBI Taxonomy" id="299642"/>
    <lineage>
        <taxon>Eukaryota</taxon>
        <taxon>Metazoa</taxon>
        <taxon>Ecdysozoa</taxon>
        <taxon>Arthropoda</taxon>
        <taxon>Chelicerata</taxon>
        <taxon>Arachnida</taxon>
        <taxon>Araneae</taxon>
        <taxon>Araneomorphae</taxon>
        <taxon>Entelegynae</taxon>
        <taxon>Araneoidea</taxon>
        <taxon>Nephilidae</taxon>
        <taxon>Nephila</taxon>
    </lineage>
</organism>
<reference evidence="2" key="1">
    <citation type="submission" date="2020-08" db="EMBL/GenBank/DDBJ databases">
        <title>Multicomponent nature underlies the extraordinary mechanical properties of spider dragline silk.</title>
        <authorList>
            <person name="Kono N."/>
            <person name="Nakamura H."/>
            <person name="Mori M."/>
            <person name="Yoshida Y."/>
            <person name="Ohtoshi R."/>
            <person name="Malay A.D."/>
            <person name="Moran D.A.P."/>
            <person name="Tomita M."/>
            <person name="Numata K."/>
            <person name="Arakawa K."/>
        </authorList>
    </citation>
    <scope>NUCLEOTIDE SEQUENCE</scope>
</reference>
<name>A0A8X6IEL7_NEPPI</name>
<dbReference type="Pfam" id="PF23055">
    <property type="entry name" value="DUF7041"/>
    <property type="match status" value="1"/>
</dbReference>
<evidence type="ECO:0000313" key="2">
    <source>
        <dbReference type="EMBL" id="GFS42774.1"/>
    </source>
</evidence>
<keyword evidence="3" id="KW-1185">Reference proteome</keyword>
<evidence type="ECO:0000313" key="3">
    <source>
        <dbReference type="Proteomes" id="UP000887013"/>
    </source>
</evidence>
<protein>
    <recommendedName>
        <fullName evidence="1">DUF7041 domain-containing protein</fullName>
    </recommendedName>
</protein>
<dbReference type="PANTHER" id="PTHR33327">
    <property type="entry name" value="ENDONUCLEASE"/>
    <property type="match status" value="1"/>
</dbReference>
<dbReference type="EMBL" id="BMAW01044082">
    <property type="protein sequence ID" value="GFS42774.1"/>
    <property type="molecule type" value="Genomic_DNA"/>
</dbReference>
<evidence type="ECO:0000259" key="1">
    <source>
        <dbReference type="Pfam" id="PF23055"/>
    </source>
</evidence>
<dbReference type="InterPro" id="IPR055469">
    <property type="entry name" value="DUF7041"/>
</dbReference>
<feature type="domain" description="DUF7041" evidence="1">
    <location>
        <begin position="21"/>
        <end position="74"/>
    </location>
</feature>
<comment type="caution">
    <text evidence="2">The sequence shown here is derived from an EMBL/GenBank/DDBJ whole genome shotgun (WGS) entry which is preliminary data.</text>
</comment>
<gene>
    <name evidence="2" type="ORF">NPIL_270891</name>
</gene>
<dbReference type="Proteomes" id="UP000887013">
    <property type="component" value="Unassembled WGS sequence"/>
</dbReference>
<dbReference type="AlphaFoldDB" id="A0A8X6IEL7"/>
<accession>A0A8X6IEL7</accession>
<dbReference type="OrthoDB" id="10048650at2759"/>
<dbReference type="PANTHER" id="PTHR33327:SF3">
    <property type="entry name" value="RNA-DIRECTED DNA POLYMERASE"/>
    <property type="match status" value="1"/>
</dbReference>
<proteinExistence type="predicted"/>
<sequence>MLSTEESAPTASIARVSIKVLPFCRANPEIWFSQMESQFVLARITAEITEFHHVVSVLHPEELGIVGDIILNLQQLSHMLLCELDSAHNMLNQKNSAYVA</sequence>